<keyword evidence="1" id="KW-0812">Transmembrane</keyword>
<reference evidence="2 3" key="1">
    <citation type="journal article" date="2019" name="Nat. Ecol. Evol.">
        <title>Megaphylogeny resolves global patterns of mushroom evolution.</title>
        <authorList>
            <person name="Varga T."/>
            <person name="Krizsan K."/>
            <person name="Foldi C."/>
            <person name="Dima B."/>
            <person name="Sanchez-Garcia M."/>
            <person name="Sanchez-Ramirez S."/>
            <person name="Szollosi G.J."/>
            <person name="Szarkandi J.G."/>
            <person name="Papp V."/>
            <person name="Albert L."/>
            <person name="Andreopoulos W."/>
            <person name="Angelini C."/>
            <person name="Antonin V."/>
            <person name="Barry K.W."/>
            <person name="Bougher N.L."/>
            <person name="Buchanan P."/>
            <person name="Buyck B."/>
            <person name="Bense V."/>
            <person name="Catcheside P."/>
            <person name="Chovatia M."/>
            <person name="Cooper J."/>
            <person name="Damon W."/>
            <person name="Desjardin D."/>
            <person name="Finy P."/>
            <person name="Geml J."/>
            <person name="Haridas S."/>
            <person name="Hughes K."/>
            <person name="Justo A."/>
            <person name="Karasinski D."/>
            <person name="Kautmanova I."/>
            <person name="Kiss B."/>
            <person name="Kocsube S."/>
            <person name="Kotiranta H."/>
            <person name="LaButti K.M."/>
            <person name="Lechner B.E."/>
            <person name="Liimatainen K."/>
            <person name="Lipzen A."/>
            <person name="Lukacs Z."/>
            <person name="Mihaltcheva S."/>
            <person name="Morgado L.N."/>
            <person name="Niskanen T."/>
            <person name="Noordeloos M.E."/>
            <person name="Ohm R.A."/>
            <person name="Ortiz-Santana B."/>
            <person name="Ovrebo C."/>
            <person name="Racz N."/>
            <person name="Riley R."/>
            <person name="Savchenko A."/>
            <person name="Shiryaev A."/>
            <person name="Soop K."/>
            <person name="Spirin V."/>
            <person name="Szebenyi C."/>
            <person name="Tomsovsky M."/>
            <person name="Tulloss R.E."/>
            <person name="Uehling J."/>
            <person name="Grigoriev I.V."/>
            <person name="Vagvolgyi C."/>
            <person name="Papp T."/>
            <person name="Martin F.M."/>
            <person name="Miettinen O."/>
            <person name="Hibbett D.S."/>
            <person name="Nagy L.G."/>
        </authorList>
    </citation>
    <scope>NUCLEOTIDE SEQUENCE [LARGE SCALE GENOMIC DNA]</scope>
    <source>
        <strain evidence="2 3">CBS 309.79</strain>
    </source>
</reference>
<name>A0A5C3QRU7_9AGAR</name>
<proteinExistence type="predicted"/>
<dbReference type="Proteomes" id="UP000305067">
    <property type="component" value="Unassembled WGS sequence"/>
</dbReference>
<feature type="transmembrane region" description="Helical" evidence="1">
    <location>
        <begin position="38"/>
        <end position="61"/>
    </location>
</feature>
<gene>
    <name evidence="2" type="ORF">BDV98DRAFT_568437</name>
</gene>
<keyword evidence="3" id="KW-1185">Reference proteome</keyword>
<organism evidence="2 3">
    <name type="scientific">Pterulicium gracile</name>
    <dbReference type="NCBI Taxonomy" id="1884261"/>
    <lineage>
        <taxon>Eukaryota</taxon>
        <taxon>Fungi</taxon>
        <taxon>Dikarya</taxon>
        <taxon>Basidiomycota</taxon>
        <taxon>Agaricomycotina</taxon>
        <taxon>Agaricomycetes</taxon>
        <taxon>Agaricomycetidae</taxon>
        <taxon>Agaricales</taxon>
        <taxon>Pleurotineae</taxon>
        <taxon>Pterulaceae</taxon>
        <taxon>Pterulicium</taxon>
    </lineage>
</organism>
<dbReference type="AlphaFoldDB" id="A0A5C3QRU7"/>
<sequence>MNGLEVGRKEVISQAARFGHLRSYSRFDLLLCDHTGHWAVVVAPIFFLLKVVDGFVLYGLIERGLVGGMDWRKSSAACNRMEMLGQ</sequence>
<keyword evidence="1" id="KW-1133">Transmembrane helix</keyword>
<evidence type="ECO:0000313" key="2">
    <source>
        <dbReference type="EMBL" id="TFL01084.1"/>
    </source>
</evidence>
<evidence type="ECO:0000313" key="3">
    <source>
        <dbReference type="Proteomes" id="UP000305067"/>
    </source>
</evidence>
<protein>
    <submittedName>
        <fullName evidence="2">Uncharacterized protein</fullName>
    </submittedName>
</protein>
<dbReference type="EMBL" id="ML178826">
    <property type="protein sequence ID" value="TFL01084.1"/>
    <property type="molecule type" value="Genomic_DNA"/>
</dbReference>
<accession>A0A5C3QRU7</accession>
<evidence type="ECO:0000256" key="1">
    <source>
        <dbReference type="SAM" id="Phobius"/>
    </source>
</evidence>
<keyword evidence="1" id="KW-0472">Membrane</keyword>